<feature type="region of interest" description="Disordered" evidence="10">
    <location>
        <begin position="488"/>
        <end position="526"/>
    </location>
</feature>
<comment type="similarity">
    <text evidence="8">Belongs to the pacC/RIM101 family.</text>
</comment>
<feature type="compositionally biased region" description="Low complexity" evidence="10">
    <location>
        <begin position="157"/>
        <end position="173"/>
    </location>
</feature>
<evidence type="ECO:0000256" key="5">
    <source>
        <dbReference type="ARBA" id="ARBA00022771"/>
    </source>
</evidence>
<accession>A0A2N1J7G9</accession>
<dbReference type="GO" id="GO:0045944">
    <property type="term" value="P:positive regulation of transcription by RNA polymerase II"/>
    <property type="evidence" value="ECO:0007669"/>
    <property type="project" value="TreeGrafter"/>
</dbReference>
<dbReference type="InterPro" id="IPR013087">
    <property type="entry name" value="Znf_C2H2_type"/>
</dbReference>
<evidence type="ECO:0000256" key="1">
    <source>
        <dbReference type="ARBA" id="ARBA00004123"/>
    </source>
</evidence>
<dbReference type="GO" id="GO:0008270">
    <property type="term" value="F:zinc ion binding"/>
    <property type="evidence" value="ECO:0007669"/>
    <property type="project" value="UniProtKB-KW"/>
</dbReference>
<evidence type="ECO:0000313" key="12">
    <source>
        <dbReference type="EMBL" id="PKI82507.1"/>
    </source>
</evidence>
<evidence type="ECO:0000259" key="11">
    <source>
        <dbReference type="PROSITE" id="PS50157"/>
    </source>
</evidence>
<dbReference type="GO" id="GO:0005634">
    <property type="term" value="C:nucleus"/>
    <property type="evidence" value="ECO:0007669"/>
    <property type="project" value="UniProtKB-SubCell"/>
</dbReference>
<evidence type="ECO:0000256" key="3">
    <source>
        <dbReference type="ARBA" id="ARBA00022723"/>
    </source>
</evidence>
<dbReference type="Proteomes" id="UP000232875">
    <property type="component" value="Unassembled WGS sequence"/>
</dbReference>
<dbReference type="InterPro" id="IPR036236">
    <property type="entry name" value="Znf_C2H2_sf"/>
</dbReference>
<dbReference type="PANTHER" id="PTHR47257">
    <property type="entry name" value="PH-RESPONSE TRANSCRIPTION FACTOR PACC/RIM101"/>
    <property type="match status" value="1"/>
</dbReference>
<dbReference type="PROSITE" id="PS50157">
    <property type="entry name" value="ZINC_FINGER_C2H2_2"/>
    <property type="match status" value="2"/>
</dbReference>
<evidence type="ECO:0000256" key="10">
    <source>
        <dbReference type="SAM" id="MobiDB-lite"/>
    </source>
</evidence>
<reference evidence="12 13" key="1">
    <citation type="submission" date="2017-10" db="EMBL/GenBank/DDBJ databases">
        <title>A novel species of cold-tolerant Malassezia isolated from bats.</title>
        <authorList>
            <person name="Lorch J.M."/>
            <person name="Palmer J.M."/>
            <person name="Vanderwolf K.J."/>
            <person name="Schmidt K.Z."/>
            <person name="Verant M.L."/>
            <person name="Weller T.J."/>
            <person name="Blehert D.S."/>
        </authorList>
    </citation>
    <scope>NUCLEOTIDE SEQUENCE [LARGE SCALE GENOMIC DNA]</scope>
    <source>
        <strain evidence="12 13">NWHC:44797-103</strain>
    </source>
</reference>
<protein>
    <submittedName>
        <fullName evidence="12">Rim101p</fullName>
    </submittedName>
</protein>
<proteinExistence type="inferred from homology"/>
<dbReference type="SUPFAM" id="SSF57667">
    <property type="entry name" value="beta-beta-alpha zinc fingers"/>
    <property type="match status" value="2"/>
</dbReference>
<gene>
    <name evidence="12" type="primary">RIM101</name>
    <name evidence="12" type="ORF">MVES_003587</name>
</gene>
<evidence type="ECO:0000256" key="7">
    <source>
        <dbReference type="ARBA" id="ARBA00023242"/>
    </source>
</evidence>
<dbReference type="AlphaFoldDB" id="A0A2N1J7G9"/>
<evidence type="ECO:0000256" key="8">
    <source>
        <dbReference type="ARBA" id="ARBA00038089"/>
    </source>
</evidence>
<dbReference type="EMBL" id="KZ454995">
    <property type="protein sequence ID" value="PKI82507.1"/>
    <property type="molecule type" value="Genomic_DNA"/>
</dbReference>
<dbReference type="Gene3D" id="3.30.160.60">
    <property type="entry name" value="Classic Zinc Finger"/>
    <property type="match status" value="2"/>
</dbReference>
<feature type="compositionally biased region" description="Basic and acidic residues" evidence="10">
    <location>
        <begin position="505"/>
        <end position="524"/>
    </location>
</feature>
<dbReference type="Pfam" id="PF00096">
    <property type="entry name" value="zf-C2H2"/>
    <property type="match status" value="1"/>
</dbReference>
<evidence type="ECO:0000256" key="6">
    <source>
        <dbReference type="ARBA" id="ARBA00022833"/>
    </source>
</evidence>
<sequence>MNSGFAHPEKEEQKELACQWRGCDLQFDSVENLYRHLCDEHVGRNSKNNLCLQCYWGDCEASYSKRDHITSHIRIHIPMKPYTCPTCRKSFKRSQDLKKHRRTHTTQDAPCLESSPEIKPISIAPLRMEHVPLYPNLVSAGEHREVPSHARSAIYRSPSYSGSASSSASSLYGTQRDTSPRGLAQDVHPFSARHMYEPLYPSLPKPPVSVAPHLPRFRQSPEPEAMRYEHFPQTGAKRAREDVDEFWDGVLHKRVAPVYDTDMAGRLTQMTAPGPFYEPGVLDAFLDASLHALHPEQHDRAWTLPKTPTQSIADVNAWLVQLGMGVTRSHGQVKMPHQYGTEASATPADFGETLQALGLDQIPGLDMDFADPTLSMPTLQPEQDGKHQYRHIQALTRAPLEQNAPCMQDEAMDVDMPHESEKPRGAFPRVPGDPQRHLNLILNLLLAINARKRVEPGTGRIVPLYRETRIPSTRPDVRRLSLYEPGAPRRGMLYRTQPTAPGAMRSEREEREEWKREEAKRESSAWHGVLPSISQLLCDTE</sequence>
<keyword evidence="4" id="KW-0677">Repeat</keyword>
<organism evidence="12 13">
    <name type="scientific">Malassezia vespertilionis</name>
    <dbReference type="NCBI Taxonomy" id="2020962"/>
    <lineage>
        <taxon>Eukaryota</taxon>
        <taxon>Fungi</taxon>
        <taxon>Dikarya</taxon>
        <taxon>Basidiomycota</taxon>
        <taxon>Ustilaginomycotina</taxon>
        <taxon>Malasseziomycetes</taxon>
        <taxon>Malasseziales</taxon>
        <taxon>Malasseziaceae</taxon>
        <taxon>Malassezia</taxon>
    </lineage>
</organism>
<dbReference type="InterPro" id="IPR050806">
    <property type="entry name" value="pacC/RIM101"/>
</dbReference>
<keyword evidence="13" id="KW-1185">Reference proteome</keyword>
<dbReference type="SMART" id="SM00355">
    <property type="entry name" value="ZnF_C2H2"/>
    <property type="match status" value="3"/>
</dbReference>
<evidence type="ECO:0000313" key="13">
    <source>
        <dbReference type="Proteomes" id="UP000232875"/>
    </source>
</evidence>
<keyword evidence="3" id="KW-0479">Metal-binding</keyword>
<feature type="region of interest" description="Disordered" evidence="10">
    <location>
        <begin position="156"/>
        <end position="184"/>
    </location>
</feature>
<keyword evidence="6" id="KW-0862">Zinc</keyword>
<keyword evidence="7" id="KW-0539">Nucleus</keyword>
<evidence type="ECO:0000256" key="2">
    <source>
        <dbReference type="ARBA" id="ARBA00022491"/>
    </source>
</evidence>
<comment type="subcellular location">
    <subcellularLocation>
        <location evidence="1">Nucleus</location>
    </subcellularLocation>
</comment>
<evidence type="ECO:0000256" key="9">
    <source>
        <dbReference type="PROSITE-ProRule" id="PRU00042"/>
    </source>
</evidence>
<evidence type="ECO:0000256" key="4">
    <source>
        <dbReference type="ARBA" id="ARBA00022737"/>
    </source>
</evidence>
<dbReference type="PANTHER" id="PTHR47257:SF1">
    <property type="entry name" value="PH-RESPONSE TRANSCRIPTION FACTOR PACC_RIM101"/>
    <property type="match status" value="1"/>
</dbReference>
<dbReference type="PROSITE" id="PS00028">
    <property type="entry name" value="ZINC_FINGER_C2H2_1"/>
    <property type="match status" value="3"/>
</dbReference>
<dbReference type="STRING" id="2020962.A0A2N1J7G9"/>
<feature type="domain" description="C2H2-type" evidence="11">
    <location>
        <begin position="52"/>
        <end position="81"/>
    </location>
</feature>
<dbReference type="OrthoDB" id="6155966at2759"/>
<keyword evidence="2" id="KW-0678">Repressor</keyword>
<feature type="domain" description="C2H2-type" evidence="11">
    <location>
        <begin position="82"/>
        <end position="109"/>
    </location>
</feature>
<keyword evidence="5 9" id="KW-0863">Zinc-finger</keyword>
<name>A0A2N1J7G9_9BASI</name>
<dbReference type="FunFam" id="3.30.160.60:FF:002343">
    <property type="entry name" value="Zinc finger protein 33A"/>
    <property type="match status" value="1"/>
</dbReference>